<evidence type="ECO:0000256" key="2">
    <source>
        <dbReference type="ARBA" id="ARBA00001947"/>
    </source>
</evidence>
<dbReference type="GO" id="GO:0046872">
    <property type="term" value="F:metal ion binding"/>
    <property type="evidence" value="ECO:0007669"/>
    <property type="project" value="UniProtKB-KW"/>
</dbReference>
<evidence type="ECO:0000256" key="11">
    <source>
        <dbReference type="ARBA" id="ARBA00053542"/>
    </source>
</evidence>
<dbReference type="InterPro" id="IPR036409">
    <property type="entry name" value="Aldolase_II/adducin_N_sf"/>
</dbReference>
<dbReference type="NCBIfam" id="NF006047">
    <property type="entry name" value="PRK08193.1"/>
    <property type="match status" value="1"/>
</dbReference>
<comment type="cofactor">
    <cofactor evidence="2">
        <name>Zn(2+)</name>
        <dbReference type="ChEBI" id="CHEBI:29105"/>
    </cofactor>
</comment>
<reference evidence="16" key="1">
    <citation type="submission" date="2016-09" db="EMBL/GenBank/DDBJ databases">
        <authorList>
            <person name="Gulvik C.A."/>
        </authorList>
    </citation>
    <scope>NUCLEOTIDE SEQUENCE [LARGE SCALE GENOMIC DNA]</scope>
    <source>
        <strain evidence="16">LMG 26306</strain>
    </source>
</reference>
<keyword evidence="8" id="KW-0413">Isomerase</keyword>
<dbReference type="EC" id="5.1.3.4" evidence="4"/>
<evidence type="ECO:0000256" key="5">
    <source>
        <dbReference type="ARBA" id="ARBA00022723"/>
    </source>
</evidence>
<organism evidence="15 16">
    <name type="scientific">Enterococcus quebecensis</name>
    <dbReference type="NCBI Taxonomy" id="903983"/>
    <lineage>
        <taxon>Bacteria</taxon>
        <taxon>Bacillati</taxon>
        <taxon>Bacillota</taxon>
        <taxon>Bacilli</taxon>
        <taxon>Lactobacillales</taxon>
        <taxon>Enterococcaceae</taxon>
        <taxon>Enterococcus</taxon>
    </lineage>
</organism>
<dbReference type="Proteomes" id="UP000094764">
    <property type="component" value="Unassembled WGS sequence"/>
</dbReference>
<evidence type="ECO:0000256" key="12">
    <source>
        <dbReference type="ARBA" id="ARBA00060520"/>
    </source>
</evidence>
<dbReference type="PANTHER" id="PTHR22789:SF8">
    <property type="entry name" value="L-RIBULOSE-5-PHOSPHATE 4-EPIMERASE SGBE"/>
    <property type="match status" value="1"/>
</dbReference>
<keyword evidence="6" id="KW-0862">Zinc</keyword>
<comment type="similarity">
    <text evidence="3">Belongs to the aldolase class II family. AraD/FucA subfamily.</text>
</comment>
<comment type="function">
    <text evidence="11">Involved in the degradation of L-arabinose. Catalyzes the interconversion of L-ribulose 5-phosphate (LRu5P) and D-xylulose 5-phosphate (D-Xu5P) via a retroaldol/aldol mechanism (carbon-carbon bond cleavage analogous to a class II aldolase reaction).</text>
</comment>
<dbReference type="SUPFAM" id="SSF53639">
    <property type="entry name" value="AraD/HMP-PK domain-like"/>
    <property type="match status" value="1"/>
</dbReference>
<evidence type="ECO:0000256" key="4">
    <source>
        <dbReference type="ARBA" id="ARBA00013186"/>
    </source>
</evidence>
<dbReference type="Pfam" id="PF00596">
    <property type="entry name" value="Aldolase_II"/>
    <property type="match status" value="1"/>
</dbReference>
<dbReference type="InterPro" id="IPR050197">
    <property type="entry name" value="Aldolase_class_II_sugar_metab"/>
</dbReference>
<dbReference type="InterPro" id="IPR001303">
    <property type="entry name" value="Aldolase_II/adducin_N"/>
</dbReference>
<dbReference type="EMBL" id="MIKB01000012">
    <property type="protein sequence ID" value="OEG17256.1"/>
    <property type="molecule type" value="Genomic_DNA"/>
</dbReference>
<dbReference type="GO" id="GO:0005829">
    <property type="term" value="C:cytosol"/>
    <property type="evidence" value="ECO:0007669"/>
    <property type="project" value="TreeGrafter"/>
</dbReference>
<keyword evidence="7" id="KW-0054">Arabinose catabolism</keyword>
<keyword evidence="16" id="KW-1185">Reference proteome</keyword>
<sequence>MLSNKRLIEEMKQRVFVANLALPESGLVKLTWGNVSEINRGAGVIVIKPSGVPYSKMKVSDMVVTDLNGELLEEGMKPSSDLATHVELYKAFEEINAVVHTHSKNAVMWAQAGREIPAYGTTHADTFYGEIPCTRQLTLEEVSSAYEYETGKVIVETFKEKKIDPLAVPGVLVYGHGPFTWGETPQKAVENSVVLDEVAEMACVTEVVNDAVGSIPQYLLDKHFFRKHGKNAYYGQA</sequence>
<dbReference type="Gene3D" id="3.40.225.10">
    <property type="entry name" value="Class II aldolase/adducin N-terminal domain"/>
    <property type="match status" value="1"/>
</dbReference>
<dbReference type="GO" id="GO:0008742">
    <property type="term" value="F:L-ribulose-phosphate 4-epimerase activity"/>
    <property type="evidence" value="ECO:0007669"/>
    <property type="project" value="UniProtKB-EC"/>
</dbReference>
<evidence type="ECO:0000256" key="10">
    <source>
        <dbReference type="ARBA" id="ARBA00032206"/>
    </source>
</evidence>
<comment type="catalytic activity">
    <reaction evidence="1">
        <text>L-ribulose 5-phosphate = D-xylulose 5-phosphate</text>
        <dbReference type="Rhea" id="RHEA:22368"/>
        <dbReference type="ChEBI" id="CHEBI:57737"/>
        <dbReference type="ChEBI" id="CHEBI:58226"/>
        <dbReference type="EC" id="5.1.3.4"/>
    </reaction>
</comment>
<keyword evidence="9" id="KW-0119">Carbohydrate metabolism</keyword>
<evidence type="ECO:0000256" key="1">
    <source>
        <dbReference type="ARBA" id="ARBA00001726"/>
    </source>
</evidence>
<evidence type="ECO:0000256" key="8">
    <source>
        <dbReference type="ARBA" id="ARBA00023235"/>
    </source>
</evidence>
<evidence type="ECO:0000256" key="9">
    <source>
        <dbReference type="ARBA" id="ARBA00023277"/>
    </source>
</evidence>
<gene>
    <name evidence="15" type="primary">araD</name>
    <name evidence="15" type="ORF">BCR23_04435</name>
</gene>
<evidence type="ECO:0000256" key="3">
    <source>
        <dbReference type="ARBA" id="ARBA00010037"/>
    </source>
</evidence>
<dbReference type="GO" id="GO:0016832">
    <property type="term" value="F:aldehyde-lyase activity"/>
    <property type="evidence" value="ECO:0007669"/>
    <property type="project" value="TreeGrafter"/>
</dbReference>
<accession>A0A1E5GX77</accession>
<dbReference type="PANTHER" id="PTHR22789">
    <property type="entry name" value="FUCULOSE PHOSPHATE ALDOLASE"/>
    <property type="match status" value="1"/>
</dbReference>
<dbReference type="STRING" id="903983.BCR23_04435"/>
<keyword evidence="5" id="KW-0479">Metal-binding</keyword>
<evidence type="ECO:0000313" key="15">
    <source>
        <dbReference type="EMBL" id="OEG17256.1"/>
    </source>
</evidence>
<evidence type="ECO:0000313" key="16">
    <source>
        <dbReference type="Proteomes" id="UP000094764"/>
    </source>
</evidence>
<dbReference type="FunFam" id="3.40.225.10:FF:000001">
    <property type="entry name" value="L-ribulose-5-phosphate 4-epimerase UlaF"/>
    <property type="match status" value="1"/>
</dbReference>
<name>A0A1E5GX77_9ENTE</name>
<comment type="pathway">
    <text evidence="12">Carbohydrate degradation; L-arabinose degradation via L-ribulose; D-xylulose 5-phosphate from L-arabinose (bacterial route): step 3/3.</text>
</comment>
<evidence type="ECO:0000259" key="14">
    <source>
        <dbReference type="SMART" id="SM01007"/>
    </source>
</evidence>
<evidence type="ECO:0000256" key="6">
    <source>
        <dbReference type="ARBA" id="ARBA00022833"/>
    </source>
</evidence>
<comment type="caution">
    <text evidence="15">The sequence shown here is derived from an EMBL/GenBank/DDBJ whole genome shotgun (WGS) entry which is preliminary data.</text>
</comment>
<proteinExistence type="inferred from homology"/>
<feature type="domain" description="Class II aldolase/adducin N-terminal" evidence="14">
    <location>
        <begin position="13"/>
        <end position="203"/>
    </location>
</feature>
<protein>
    <recommendedName>
        <fullName evidence="13">L-ribulose-5-phosphate 4-epimerase</fullName>
        <ecNumber evidence="4">5.1.3.4</ecNumber>
    </recommendedName>
    <alternativeName>
        <fullName evidence="10">Phosphoribulose isomerase</fullName>
    </alternativeName>
</protein>
<dbReference type="AlphaFoldDB" id="A0A1E5GX77"/>
<dbReference type="RefSeq" id="WP_069634577.1">
    <property type="nucleotide sequence ID" value="NZ_JXKZ01000019.1"/>
</dbReference>
<dbReference type="GO" id="GO:0019568">
    <property type="term" value="P:arabinose catabolic process"/>
    <property type="evidence" value="ECO:0007669"/>
    <property type="project" value="UniProtKB-KW"/>
</dbReference>
<evidence type="ECO:0000256" key="7">
    <source>
        <dbReference type="ARBA" id="ARBA00022935"/>
    </source>
</evidence>
<evidence type="ECO:0000256" key="13">
    <source>
        <dbReference type="ARBA" id="ARBA00074961"/>
    </source>
</evidence>
<dbReference type="SMART" id="SM01007">
    <property type="entry name" value="Aldolase_II"/>
    <property type="match status" value="1"/>
</dbReference>